<evidence type="ECO:0000313" key="2">
    <source>
        <dbReference type="Proteomes" id="UP000308600"/>
    </source>
</evidence>
<reference evidence="1 2" key="1">
    <citation type="journal article" date="2019" name="Nat. Ecol. Evol.">
        <title>Megaphylogeny resolves global patterns of mushroom evolution.</title>
        <authorList>
            <person name="Varga T."/>
            <person name="Krizsan K."/>
            <person name="Foldi C."/>
            <person name="Dima B."/>
            <person name="Sanchez-Garcia M."/>
            <person name="Sanchez-Ramirez S."/>
            <person name="Szollosi G.J."/>
            <person name="Szarkandi J.G."/>
            <person name="Papp V."/>
            <person name="Albert L."/>
            <person name="Andreopoulos W."/>
            <person name="Angelini C."/>
            <person name="Antonin V."/>
            <person name="Barry K.W."/>
            <person name="Bougher N.L."/>
            <person name="Buchanan P."/>
            <person name="Buyck B."/>
            <person name="Bense V."/>
            <person name="Catcheside P."/>
            <person name="Chovatia M."/>
            <person name="Cooper J."/>
            <person name="Damon W."/>
            <person name="Desjardin D."/>
            <person name="Finy P."/>
            <person name="Geml J."/>
            <person name="Haridas S."/>
            <person name="Hughes K."/>
            <person name="Justo A."/>
            <person name="Karasinski D."/>
            <person name="Kautmanova I."/>
            <person name="Kiss B."/>
            <person name="Kocsube S."/>
            <person name="Kotiranta H."/>
            <person name="LaButti K.M."/>
            <person name="Lechner B.E."/>
            <person name="Liimatainen K."/>
            <person name="Lipzen A."/>
            <person name="Lukacs Z."/>
            <person name="Mihaltcheva S."/>
            <person name="Morgado L.N."/>
            <person name="Niskanen T."/>
            <person name="Noordeloos M.E."/>
            <person name="Ohm R.A."/>
            <person name="Ortiz-Santana B."/>
            <person name="Ovrebo C."/>
            <person name="Racz N."/>
            <person name="Riley R."/>
            <person name="Savchenko A."/>
            <person name="Shiryaev A."/>
            <person name="Soop K."/>
            <person name="Spirin V."/>
            <person name="Szebenyi C."/>
            <person name="Tomsovsky M."/>
            <person name="Tulloss R.E."/>
            <person name="Uehling J."/>
            <person name="Grigoriev I.V."/>
            <person name="Vagvolgyi C."/>
            <person name="Papp T."/>
            <person name="Martin F.M."/>
            <person name="Miettinen O."/>
            <person name="Hibbett D.S."/>
            <person name="Nagy L.G."/>
        </authorList>
    </citation>
    <scope>NUCLEOTIDE SEQUENCE [LARGE SCALE GENOMIC DNA]</scope>
    <source>
        <strain evidence="1 2">NL-1719</strain>
    </source>
</reference>
<sequence>MNAAGIPIAVQDDDDDEDVDMGDGFDDGEEDLGPTATAWMTDYFGLPIADDVCLEVDEEGECPLTGLEPLTRHLTSTATADSGSSGSEGLLNEYVLGVAVGTESELSSREGLWQKVKEVLPAVIRMRRQEGKREKKRWEVEKERRRVRGLDTGMQVDVDA</sequence>
<keyword evidence="2" id="KW-1185">Reference proteome</keyword>
<name>A0ACD3AQZ7_9AGAR</name>
<dbReference type="EMBL" id="ML208353">
    <property type="protein sequence ID" value="TFK68373.1"/>
    <property type="molecule type" value="Genomic_DNA"/>
</dbReference>
<proteinExistence type="predicted"/>
<accession>A0ACD3AQZ7</accession>
<dbReference type="Proteomes" id="UP000308600">
    <property type="component" value="Unassembled WGS sequence"/>
</dbReference>
<protein>
    <submittedName>
        <fullName evidence="1">Uncharacterized protein</fullName>
    </submittedName>
</protein>
<evidence type="ECO:0000313" key="1">
    <source>
        <dbReference type="EMBL" id="TFK68373.1"/>
    </source>
</evidence>
<gene>
    <name evidence="1" type="ORF">BDN72DRAFT_841854</name>
</gene>
<organism evidence="1 2">
    <name type="scientific">Pluteus cervinus</name>
    <dbReference type="NCBI Taxonomy" id="181527"/>
    <lineage>
        <taxon>Eukaryota</taxon>
        <taxon>Fungi</taxon>
        <taxon>Dikarya</taxon>
        <taxon>Basidiomycota</taxon>
        <taxon>Agaricomycotina</taxon>
        <taxon>Agaricomycetes</taxon>
        <taxon>Agaricomycetidae</taxon>
        <taxon>Agaricales</taxon>
        <taxon>Pluteineae</taxon>
        <taxon>Pluteaceae</taxon>
        <taxon>Pluteus</taxon>
    </lineage>
</organism>